<evidence type="ECO:0000313" key="2">
    <source>
        <dbReference type="Proteomes" id="UP000008637"/>
    </source>
</evidence>
<reference evidence="1 2" key="1">
    <citation type="journal article" date="2011" name="J. Bacteriol.">
        <title>Complete genome sequence of Mycoplasma haemofelis, a hemotropic mycoplasma.</title>
        <authorList>
            <person name="Barker E.N."/>
            <person name="Helps C.R."/>
            <person name="Peters I.R."/>
            <person name="Darby A.C."/>
            <person name="Radford A.D."/>
            <person name="Tasker S."/>
        </authorList>
    </citation>
    <scope>NUCLEOTIDE SEQUENCE [LARGE SCALE GENOMIC DNA]</scope>
    <source>
        <strain evidence="1 2">Langford 1</strain>
    </source>
</reference>
<protein>
    <submittedName>
        <fullName evidence="1">Uncharacterized protein</fullName>
    </submittedName>
</protein>
<sequence length="229" mass="25502">MANSLLFKSLAGIGGVSAVTGAAIGIPKLLEDKGELISELIKTKNPNKRLITSQSLEDADWKKSWEDYRKANKNAKKGEDSFQLSDWSGSITTDITDSTASQSLLNACSSNSKKRVVESSQLYKDVLNYCTRDTLISDLLKESGKTPLLKSEAANSAGWKAAWERYRIANKDKDSDDWKLQDFNGQKNQASQQAWETFRTQCETNLNSKDISKSVFLEQVKDWCTVEGI</sequence>
<gene>
    <name evidence="1" type="ORF">HF1_11370</name>
</gene>
<keyword evidence="2" id="KW-1185">Reference proteome</keyword>
<dbReference type="AlphaFoldDB" id="E8ZJ24"/>
<name>E8ZJ24_MYCHL</name>
<dbReference type="EMBL" id="FR773153">
    <property type="protein sequence ID" value="CBY93145.1"/>
    <property type="molecule type" value="Genomic_DNA"/>
</dbReference>
<dbReference type="KEGG" id="mha:HF1_11370"/>
<dbReference type="Proteomes" id="UP000008637">
    <property type="component" value="Chromosome"/>
</dbReference>
<accession>E8ZJ24</accession>
<evidence type="ECO:0000313" key="1">
    <source>
        <dbReference type="EMBL" id="CBY93145.1"/>
    </source>
</evidence>
<proteinExistence type="predicted"/>
<organism evidence="1 2">
    <name type="scientific">Mycoplasma haemofelis (strain Langford 1)</name>
    <name type="common">Haemobartonella felis</name>
    <dbReference type="NCBI Taxonomy" id="941640"/>
    <lineage>
        <taxon>Bacteria</taxon>
        <taxon>Bacillati</taxon>
        <taxon>Mycoplasmatota</taxon>
        <taxon>Mollicutes</taxon>
        <taxon>Mycoplasmataceae</taxon>
        <taxon>Mycoplasma</taxon>
    </lineage>
</organism>
<dbReference type="HOGENOM" id="CLU_098620_0_0_14"/>